<name>A0ABP7JTW4_9ACTN</name>
<accession>A0ABP7JTW4</accession>
<evidence type="ECO:0000313" key="3">
    <source>
        <dbReference type="Proteomes" id="UP001501563"/>
    </source>
</evidence>
<organism evidence="2 3">
    <name type="scientific">Streptomyces lannensis</name>
    <dbReference type="NCBI Taxonomy" id="766498"/>
    <lineage>
        <taxon>Bacteria</taxon>
        <taxon>Bacillati</taxon>
        <taxon>Actinomycetota</taxon>
        <taxon>Actinomycetes</taxon>
        <taxon>Kitasatosporales</taxon>
        <taxon>Streptomycetaceae</taxon>
        <taxon>Streptomyces</taxon>
    </lineage>
</organism>
<evidence type="ECO:0008006" key="4">
    <source>
        <dbReference type="Google" id="ProtNLM"/>
    </source>
</evidence>
<reference evidence="3" key="1">
    <citation type="journal article" date="2019" name="Int. J. Syst. Evol. Microbiol.">
        <title>The Global Catalogue of Microorganisms (GCM) 10K type strain sequencing project: providing services to taxonomists for standard genome sequencing and annotation.</title>
        <authorList>
            <consortium name="The Broad Institute Genomics Platform"/>
            <consortium name="The Broad Institute Genome Sequencing Center for Infectious Disease"/>
            <person name="Wu L."/>
            <person name="Ma J."/>
        </authorList>
    </citation>
    <scope>NUCLEOTIDE SEQUENCE [LARGE SCALE GENOMIC DNA]</scope>
    <source>
        <strain evidence="3">JCM 16578</strain>
    </source>
</reference>
<comment type="caution">
    <text evidence="2">The sequence shown here is derived from an EMBL/GenBank/DDBJ whole genome shotgun (WGS) entry which is preliminary data.</text>
</comment>
<evidence type="ECO:0000256" key="1">
    <source>
        <dbReference type="SAM" id="Phobius"/>
    </source>
</evidence>
<keyword evidence="3" id="KW-1185">Reference proteome</keyword>
<protein>
    <recommendedName>
        <fullName evidence="4">Integral membrane protein</fullName>
    </recommendedName>
</protein>
<sequence>MPVGRQWPEGPNADPDAARERYKADMQASRGALRELFRVEMPVAHLGLATAIIATIVVAVVWSPRTGAIIAGAFAGLFVIALVVALLAGGRGWDAARAAYKFTFGWADWITP</sequence>
<dbReference type="EMBL" id="BAAAZA010000003">
    <property type="protein sequence ID" value="GAA3852790.1"/>
    <property type="molecule type" value="Genomic_DNA"/>
</dbReference>
<evidence type="ECO:0000313" key="2">
    <source>
        <dbReference type="EMBL" id="GAA3852790.1"/>
    </source>
</evidence>
<proteinExistence type="predicted"/>
<keyword evidence="1" id="KW-1133">Transmembrane helix</keyword>
<keyword evidence="1" id="KW-0472">Membrane</keyword>
<gene>
    <name evidence="2" type="ORF">GCM10022207_14490</name>
</gene>
<keyword evidence="1" id="KW-0812">Transmembrane</keyword>
<dbReference type="Proteomes" id="UP001501563">
    <property type="component" value="Unassembled WGS sequence"/>
</dbReference>
<feature type="transmembrane region" description="Helical" evidence="1">
    <location>
        <begin position="68"/>
        <end position="88"/>
    </location>
</feature>
<feature type="transmembrane region" description="Helical" evidence="1">
    <location>
        <begin position="43"/>
        <end position="62"/>
    </location>
</feature>